<evidence type="ECO:0000313" key="1">
    <source>
        <dbReference type="EMBL" id="KAJ8309823.1"/>
    </source>
</evidence>
<proteinExistence type="predicted"/>
<sequence>MYLKYPFYTGYCYFIVNIHCLDVQNHYTDYFIQVPNYVEFCFNNDQLRILLFYFFTDSLDLYINITDSIVGNFTQNSSTENVTLLFLLLSIYCVKRFTTYYFYQSKNHTLKLRYSNDDPYGKIN</sequence>
<protein>
    <submittedName>
        <fullName evidence="1">Uncharacterized protein</fullName>
    </submittedName>
</protein>
<dbReference type="Proteomes" id="UP001217089">
    <property type="component" value="Unassembled WGS sequence"/>
</dbReference>
<evidence type="ECO:0000313" key="2">
    <source>
        <dbReference type="Proteomes" id="UP001217089"/>
    </source>
</evidence>
<dbReference type="EMBL" id="JARBDR010000640">
    <property type="protein sequence ID" value="KAJ8309823.1"/>
    <property type="molecule type" value="Genomic_DNA"/>
</dbReference>
<keyword evidence="2" id="KW-1185">Reference proteome</keyword>
<comment type="caution">
    <text evidence="1">The sequence shown here is derived from an EMBL/GenBank/DDBJ whole genome shotgun (WGS) entry which is preliminary data.</text>
</comment>
<gene>
    <name evidence="1" type="ORF">KUTeg_011688</name>
</gene>
<name>A0ABQ9F2P1_TEGGR</name>
<accession>A0ABQ9F2P1</accession>
<organism evidence="1 2">
    <name type="scientific">Tegillarca granosa</name>
    <name type="common">Malaysian cockle</name>
    <name type="synonym">Anadara granosa</name>
    <dbReference type="NCBI Taxonomy" id="220873"/>
    <lineage>
        <taxon>Eukaryota</taxon>
        <taxon>Metazoa</taxon>
        <taxon>Spiralia</taxon>
        <taxon>Lophotrochozoa</taxon>
        <taxon>Mollusca</taxon>
        <taxon>Bivalvia</taxon>
        <taxon>Autobranchia</taxon>
        <taxon>Pteriomorphia</taxon>
        <taxon>Arcoida</taxon>
        <taxon>Arcoidea</taxon>
        <taxon>Arcidae</taxon>
        <taxon>Tegillarca</taxon>
    </lineage>
</organism>
<reference evidence="1 2" key="1">
    <citation type="submission" date="2022-12" db="EMBL/GenBank/DDBJ databases">
        <title>Chromosome-level genome of Tegillarca granosa.</title>
        <authorList>
            <person name="Kim J."/>
        </authorList>
    </citation>
    <scope>NUCLEOTIDE SEQUENCE [LARGE SCALE GENOMIC DNA]</scope>
    <source>
        <strain evidence="1">Teg-2019</strain>
        <tissue evidence="1">Adductor muscle</tissue>
    </source>
</reference>